<evidence type="ECO:0000313" key="6">
    <source>
        <dbReference type="Proteomes" id="UP000253919"/>
    </source>
</evidence>
<keyword evidence="5" id="KW-0378">Hydrolase</keyword>
<evidence type="ECO:0000313" key="5">
    <source>
        <dbReference type="EMBL" id="RDC65518.1"/>
    </source>
</evidence>
<keyword evidence="3" id="KW-0804">Transcription</keyword>
<evidence type="ECO:0000256" key="1">
    <source>
        <dbReference type="ARBA" id="ARBA00023015"/>
    </source>
</evidence>
<evidence type="ECO:0000259" key="4">
    <source>
        <dbReference type="PROSITE" id="PS01124"/>
    </source>
</evidence>
<dbReference type="OrthoDB" id="635259at2"/>
<dbReference type="GO" id="GO:0003700">
    <property type="term" value="F:DNA-binding transcription factor activity"/>
    <property type="evidence" value="ECO:0007669"/>
    <property type="project" value="InterPro"/>
</dbReference>
<dbReference type="InterPro" id="IPR018060">
    <property type="entry name" value="HTH_AraC"/>
</dbReference>
<dbReference type="EMBL" id="QASA01000001">
    <property type="protein sequence ID" value="RDC65518.1"/>
    <property type="molecule type" value="Genomic_DNA"/>
</dbReference>
<dbReference type="GO" id="GO:0043565">
    <property type="term" value="F:sequence-specific DNA binding"/>
    <property type="evidence" value="ECO:0007669"/>
    <property type="project" value="InterPro"/>
</dbReference>
<accession>A0A369QTN7</accession>
<comment type="caution">
    <text evidence="5">The sequence shown here is derived from an EMBL/GenBank/DDBJ whole genome shotgun (WGS) entry which is preliminary data.</text>
</comment>
<name>A0A369QTN7_9BACT</name>
<evidence type="ECO:0000256" key="2">
    <source>
        <dbReference type="ARBA" id="ARBA00023125"/>
    </source>
</evidence>
<dbReference type="GO" id="GO:0003905">
    <property type="term" value="F:alkylbase DNA N-glycosylase activity"/>
    <property type="evidence" value="ECO:0007669"/>
    <property type="project" value="UniProtKB-EC"/>
</dbReference>
<dbReference type="PANTHER" id="PTHR43280:SF2">
    <property type="entry name" value="HTH-TYPE TRANSCRIPTIONAL REGULATOR EXSA"/>
    <property type="match status" value="1"/>
</dbReference>
<organism evidence="5 6">
    <name type="scientific">Adhaeribacter pallidiroseus</name>
    <dbReference type="NCBI Taxonomy" id="2072847"/>
    <lineage>
        <taxon>Bacteria</taxon>
        <taxon>Pseudomonadati</taxon>
        <taxon>Bacteroidota</taxon>
        <taxon>Cytophagia</taxon>
        <taxon>Cytophagales</taxon>
        <taxon>Hymenobacteraceae</taxon>
        <taxon>Adhaeribacter</taxon>
    </lineage>
</organism>
<dbReference type="Pfam" id="PF12833">
    <property type="entry name" value="HTH_18"/>
    <property type="match status" value="1"/>
</dbReference>
<reference evidence="5 6" key="1">
    <citation type="submission" date="2018-04" db="EMBL/GenBank/DDBJ databases">
        <title>Adhaeribacter sp. HMF7616 genome sequencing and assembly.</title>
        <authorList>
            <person name="Kang H."/>
            <person name="Kang J."/>
            <person name="Cha I."/>
            <person name="Kim H."/>
            <person name="Joh K."/>
        </authorList>
    </citation>
    <scope>NUCLEOTIDE SEQUENCE [LARGE SCALE GENOMIC DNA]</scope>
    <source>
        <strain evidence="5 6">HMF7616</strain>
    </source>
</reference>
<dbReference type="InterPro" id="IPR009057">
    <property type="entry name" value="Homeodomain-like_sf"/>
</dbReference>
<dbReference type="Pfam" id="PF20240">
    <property type="entry name" value="DUF6597"/>
    <property type="match status" value="1"/>
</dbReference>
<proteinExistence type="predicted"/>
<dbReference type="InterPro" id="IPR046532">
    <property type="entry name" value="DUF6597"/>
</dbReference>
<sequence length="291" mass="33793">MERIANIFEPNTSPENLLIRQIWRIQDVQVINRTETILPKGTAEIIFNFSDNIASYRSNEQNAFNLPKYFINGVNFTPYHLSIRSKQYFLGIQFHVFALKFIFNIPTTEFSDQVLDGSFVCKSLPLLWEQLGSAASFQQQVAIIRHWLRGKIENGPVPDTNNRIIKLHTDPEIIHLSVPELSAKYNVTPRHLSRLCNDYLGMCTEDLVLYKKYLSALYQMHQPHPSLTDITYQCNFYDQAHFARTFKLFTGLTPRQYKKTMGELPGHIFKISGENNILQPPQKQPNTLLYH</sequence>
<evidence type="ECO:0000256" key="3">
    <source>
        <dbReference type="ARBA" id="ARBA00023163"/>
    </source>
</evidence>
<protein>
    <submittedName>
        <fullName evidence="5">DNA-3-methyladenine glycosylase II</fullName>
        <ecNumber evidence="5">3.2.2.21</ecNumber>
    </submittedName>
</protein>
<dbReference type="SUPFAM" id="SSF46689">
    <property type="entry name" value="Homeodomain-like"/>
    <property type="match status" value="1"/>
</dbReference>
<dbReference type="Gene3D" id="1.10.10.60">
    <property type="entry name" value="Homeodomain-like"/>
    <property type="match status" value="1"/>
</dbReference>
<keyword evidence="2" id="KW-0238">DNA-binding</keyword>
<dbReference type="Proteomes" id="UP000253919">
    <property type="component" value="Unassembled WGS sequence"/>
</dbReference>
<keyword evidence="6" id="KW-1185">Reference proteome</keyword>
<keyword evidence="5" id="KW-0326">Glycosidase</keyword>
<dbReference type="PROSITE" id="PS01124">
    <property type="entry name" value="HTH_ARAC_FAMILY_2"/>
    <property type="match status" value="1"/>
</dbReference>
<dbReference type="PANTHER" id="PTHR43280">
    <property type="entry name" value="ARAC-FAMILY TRANSCRIPTIONAL REGULATOR"/>
    <property type="match status" value="1"/>
</dbReference>
<dbReference type="EC" id="3.2.2.21" evidence="5"/>
<keyword evidence="1" id="KW-0805">Transcription regulation</keyword>
<dbReference type="SMART" id="SM00342">
    <property type="entry name" value="HTH_ARAC"/>
    <property type="match status" value="1"/>
</dbReference>
<feature type="domain" description="HTH araC/xylS-type" evidence="4">
    <location>
        <begin position="159"/>
        <end position="260"/>
    </location>
</feature>
<dbReference type="AlphaFoldDB" id="A0A369QTN7"/>
<gene>
    <name evidence="5" type="ORF">AHMF7616_04148</name>
</gene>
<dbReference type="RefSeq" id="WP_115374512.1">
    <property type="nucleotide sequence ID" value="NZ_QASA01000001.1"/>
</dbReference>